<dbReference type="InterPro" id="IPR050315">
    <property type="entry name" value="FAD-oxidoreductase_2"/>
</dbReference>
<evidence type="ECO:0000259" key="5">
    <source>
        <dbReference type="Pfam" id="PF00890"/>
    </source>
</evidence>
<dbReference type="PRINTS" id="PR00368">
    <property type="entry name" value="FADPNR"/>
</dbReference>
<evidence type="ECO:0000256" key="4">
    <source>
        <dbReference type="ARBA" id="ARBA00023002"/>
    </source>
</evidence>
<dbReference type="RefSeq" id="WP_213500290.1">
    <property type="nucleotide sequence ID" value="NZ_CP054856.1"/>
</dbReference>
<comment type="cofactor">
    <cofactor evidence="1">
        <name>FAD</name>
        <dbReference type="ChEBI" id="CHEBI:57692"/>
    </cofactor>
</comment>
<proteinExistence type="predicted"/>
<name>A0ABX8E7D5_9SPHN</name>
<dbReference type="EMBL" id="CP054856">
    <property type="protein sequence ID" value="QVM84718.1"/>
    <property type="molecule type" value="Genomic_DNA"/>
</dbReference>
<keyword evidence="4" id="KW-0560">Oxidoreductase</keyword>
<gene>
    <name evidence="6" type="ORF">HT578_14425</name>
</gene>
<evidence type="ECO:0000256" key="3">
    <source>
        <dbReference type="ARBA" id="ARBA00022827"/>
    </source>
</evidence>
<evidence type="ECO:0000313" key="6">
    <source>
        <dbReference type="EMBL" id="QVM84718.1"/>
    </source>
</evidence>
<dbReference type="PANTHER" id="PTHR43400:SF10">
    <property type="entry name" value="3-OXOSTEROID 1-DEHYDROGENASE"/>
    <property type="match status" value="1"/>
</dbReference>
<dbReference type="PRINTS" id="PR00411">
    <property type="entry name" value="PNDRDTASEI"/>
</dbReference>
<protein>
    <submittedName>
        <fullName evidence="6">FAD-dependent oxidoreductase</fullName>
    </submittedName>
</protein>
<feature type="domain" description="FAD-dependent oxidoreductase 2 FAD-binding" evidence="5">
    <location>
        <begin position="6"/>
        <end position="449"/>
    </location>
</feature>
<keyword evidence="2" id="KW-0285">Flavoprotein</keyword>
<dbReference type="SUPFAM" id="SSF56425">
    <property type="entry name" value="Succinate dehydrogenase/fumarate reductase flavoprotein, catalytic domain"/>
    <property type="match status" value="1"/>
</dbReference>
<dbReference type="Gene3D" id="3.50.50.60">
    <property type="entry name" value="FAD/NAD(P)-binding domain"/>
    <property type="match status" value="1"/>
</dbReference>
<accession>A0ABX8E7D5</accession>
<evidence type="ECO:0000313" key="7">
    <source>
        <dbReference type="Proteomes" id="UP000677126"/>
    </source>
</evidence>
<dbReference type="Proteomes" id="UP000677126">
    <property type="component" value="Chromosome"/>
</dbReference>
<keyword evidence="3" id="KW-0274">FAD</keyword>
<dbReference type="Gene3D" id="3.90.700.10">
    <property type="entry name" value="Succinate dehydrogenase/fumarate reductase flavoprotein, catalytic domain"/>
    <property type="match status" value="1"/>
</dbReference>
<reference evidence="6 7" key="1">
    <citation type="journal article" date="2021" name="Int. J. Syst. Evol. Microbiol.">
        <title>Novosphingobium decolorationis sp. nov., an aniline blue-decolourizing bacterium isolated from East Pacific sediment.</title>
        <authorList>
            <person name="Chen X."/>
            <person name="Dong B."/>
            <person name="Chen T."/>
            <person name="Ren N."/>
            <person name="Wang J."/>
            <person name="Xu Y."/>
            <person name="Yang J."/>
            <person name="Zhu S."/>
            <person name="Chen J."/>
        </authorList>
    </citation>
    <scope>NUCLEOTIDE SEQUENCE [LARGE SCALE GENOMIC DNA]</scope>
    <source>
        <strain evidence="6 7">502str22</strain>
    </source>
</reference>
<dbReference type="InterPro" id="IPR036188">
    <property type="entry name" value="FAD/NAD-bd_sf"/>
</dbReference>
<dbReference type="Pfam" id="PF00890">
    <property type="entry name" value="FAD_binding_2"/>
    <property type="match status" value="1"/>
</dbReference>
<sequence>MAEHWDIAIIGGGTAGLPAAITAARGGARVVLVEAAKELGGTLHLTGGSIAGGGTKAQAAKGIEDSAERHYRDCLTIGGGSAQDDVLRLWTDNAGTTIDWLYTEGVPFGEQMPTFSAAHEAYDAPRTFTPPRGGKDLADTLVPKVLELVAQGRIDLRLATRMTALACDATGAVVGVDVCGADGSQTTLRADNVVLACGGYGANAALWERLHPGTPYRTYAWPTCRGDGHLAAEAAGAVLAHAQNFLPTYGASEDIDAPGTFWIHSMVAPSMRAPWEINVNMQAQRFLREDLPSPDGRERALRAQPGQAFWTIYDAHIRAEAPPLFRWEPEKVARAFAQSPDFVVAASIAELAEKCGLDTATLEATITAYNEGQKSGEDAFGREHMPCPIAQAPFYAVRHVSTSVVTWGGVSVDGELRVIDADGAPIPGLYAAGEVLGMGVFGQVFLGGSTMSSALTFGRLLGERLSAAAATPSHTHIAAQSPA</sequence>
<evidence type="ECO:0000256" key="2">
    <source>
        <dbReference type="ARBA" id="ARBA00022630"/>
    </source>
</evidence>
<keyword evidence="7" id="KW-1185">Reference proteome</keyword>
<evidence type="ECO:0000256" key="1">
    <source>
        <dbReference type="ARBA" id="ARBA00001974"/>
    </source>
</evidence>
<organism evidence="6 7">
    <name type="scientific">Novosphingobium decolorationis</name>
    <dbReference type="NCBI Taxonomy" id="2698673"/>
    <lineage>
        <taxon>Bacteria</taxon>
        <taxon>Pseudomonadati</taxon>
        <taxon>Pseudomonadota</taxon>
        <taxon>Alphaproteobacteria</taxon>
        <taxon>Sphingomonadales</taxon>
        <taxon>Sphingomonadaceae</taxon>
        <taxon>Novosphingobium</taxon>
    </lineage>
</organism>
<dbReference type="InterPro" id="IPR027477">
    <property type="entry name" value="Succ_DH/fumarate_Rdtase_cat_sf"/>
</dbReference>
<dbReference type="InterPro" id="IPR003953">
    <property type="entry name" value="FAD-dep_OxRdtase_2_FAD-bd"/>
</dbReference>
<dbReference type="PANTHER" id="PTHR43400">
    <property type="entry name" value="FUMARATE REDUCTASE"/>
    <property type="match status" value="1"/>
</dbReference>
<dbReference type="SUPFAM" id="SSF51905">
    <property type="entry name" value="FAD/NAD(P)-binding domain"/>
    <property type="match status" value="1"/>
</dbReference>